<evidence type="ECO:0008006" key="4">
    <source>
        <dbReference type="Google" id="ProtNLM"/>
    </source>
</evidence>
<evidence type="ECO:0000313" key="3">
    <source>
        <dbReference type="Proteomes" id="UP000481030"/>
    </source>
</evidence>
<keyword evidence="3" id="KW-1185">Reference proteome</keyword>
<keyword evidence="1" id="KW-0472">Membrane</keyword>
<dbReference type="EMBL" id="WBOS01000001">
    <property type="protein sequence ID" value="KAB2338361.1"/>
    <property type="molecule type" value="Genomic_DNA"/>
</dbReference>
<dbReference type="Proteomes" id="UP000481030">
    <property type="component" value="Unassembled WGS sequence"/>
</dbReference>
<keyword evidence="1" id="KW-0812">Transmembrane</keyword>
<reference evidence="2 3" key="1">
    <citation type="journal article" date="2016" name="Antonie Van Leeuwenhoek">
        <title>Bacillus depressus sp. nov., isolated from soil of a sunflower field.</title>
        <authorList>
            <person name="Wei X."/>
            <person name="Xin D."/>
            <person name="Xin Y."/>
            <person name="Zhang H."/>
            <person name="Wang T."/>
            <person name="Zhang J."/>
        </authorList>
    </citation>
    <scope>NUCLEOTIDE SEQUENCE [LARGE SCALE GENOMIC DNA]</scope>
    <source>
        <strain evidence="2 3">BZ1</strain>
    </source>
</reference>
<keyword evidence="1" id="KW-1133">Transmembrane helix</keyword>
<sequence>MRKSEWNDEQLKELLSQLPKVGDHRTPIEIYQNIAIKLNRRKQRMWILPSAAAAAAVLLFFILVPNLINWQGIEEKAKNDASEQSTSAPELVMEKRALVEKDNQNAEARENQIAMDTKEQEEGKAEISITSMDMADQATAVYDEDVVDKEVLTYGIPDPNVEFLVPVSILIPKEGNKSKFELFSENMARLTEEEWGLTDYFPLDANLTFDEKSRILSLDVPADHSYSLSSTTETLLQQVLNHTMETLNVHRVNLTTEGKPGIDFSHFGHIDHFENADQQGREAYYFYFPFQNVTKPFLVPLSIIDKKGSIKEAFSAMRTNQKGKKLLASIPESMQFVTEEKPGESKLVIRFDKGSNLANDDITLHTIEAILLTAKEFNYDVVKLENANIDKIGRFDLNQEIKVPVAANKETITNE</sequence>
<dbReference type="AlphaFoldDB" id="A0A6L3V9J9"/>
<gene>
    <name evidence="2" type="ORF">F7731_02000</name>
</gene>
<protein>
    <recommendedName>
        <fullName evidence="4">Negative regulator of sigma-X activity</fullName>
    </recommendedName>
</protein>
<feature type="transmembrane region" description="Helical" evidence="1">
    <location>
        <begin position="46"/>
        <end position="68"/>
    </location>
</feature>
<dbReference type="RefSeq" id="WP_151533099.1">
    <property type="nucleotide sequence ID" value="NZ_WBOS01000001.1"/>
</dbReference>
<organism evidence="2 3">
    <name type="scientific">Cytobacillus depressus</name>
    <dbReference type="NCBI Taxonomy" id="1602942"/>
    <lineage>
        <taxon>Bacteria</taxon>
        <taxon>Bacillati</taxon>
        <taxon>Bacillota</taxon>
        <taxon>Bacilli</taxon>
        <taxon>Bacillales</taxon>
        <taxon>Bacillaceae</taxon>
        <taxon>Cytobacillus</taxon>
    </lineage>
</organism>
<dbReference type="OrthoDB" id="2965336at2"/>
<proteinExistence type="predicted"/>
<comment type="caution">
    <text evidence="2">The sequence shown here is derived from an EMBL/GenBank/DDBJ whole genome shotgun (WGS) entry which is preliminary data.</text>
</comment>
<name>A0A6L3V9J9_9BACI</name>
<evidence type="ECO:0000256" key="1">
    <source>
        <dbReference type="SAM" id="Phobius"/>
    </source>
</evidence>
<evidence type="ECO:0000313" key="2">
    <source>
        <dbReference type="EMBL" id="KAB2338361.1"/>
    </source>
</evidence>
<accession>A0A6L3V9J9</accession>